<accession>A0A2I1GL05</accession>
<reference evidence="3 4" key="1">
    <citation type="submission" date="2015-10" db="EMBL/GenBank/DDBJ databases">
        <title>Genome analyses suggest a sexual origin of heterokaryosis in a supposedly ancient asexual fungus.</title>
        <authorList>
            <person name="Ropars J."/>
            <person name="Sedzielewska K."/>
            <person name="Noel J."/>
            <person name="Charron P."/>
            <person name="Farinelli L."/>
            <person name="Marton T."/>
            <person name="Kruger M."/>
            <person name="Pelin A."/>
            <person name="Brachmann A."/>
            <person name="Corradi N."/>
        </authorList>
    </citation>
    <scope>NUCLEOTIDE SEQUENCE [LARGE SCALE GENOMIC DNA]</scope>
    <source>
        <strain evidence="3 4">A4</strain>
    </source>
</reference>
<dbReference type="AlphaFoldDB" id="A0A2I1GL05"/>
<dbReference type="Proteomes" id="UP000234323">
    <property type="component" value="Unassembled WGS sequence"/>
</dbReference>
<dbReference type="VEuPathDB" id="FungiDB:RhiirFUN_015901"/>
<dbReference type="EMBL" id="LLXI01000532">
    <property type="protein sequence ID" value="PKY47303.1"/>
    <property type="molecule type" value="Genomic_DNA"/>
</dbReference>
<protein>
    <recommendedName>
        <fullName evidence="2">C17orf113 probable zinc finger domain-containing protein</fullName>
    </recommendedName>
</protein>
<feature type="compositionally biased region" description="Basic and acidic residues" evidence="1">
    <location>
        <begin position="29"/>
        <end position="41"/>
    </location>
</feature>
<dbReference type="Pfam" id="PF25431">
    <property type="entry name" value="zf-C17orf113"/>
    <property type="match status" value="1"/>
</dbReference>
<comment type="caution">
    <text evidence="3">The sequence shown here is derived from an EMBL/GenBank/DDBJ whole genome shotgun (WGS) entry which is preliminary data.</text>
</comment>
<dbReference type="VEuPathDB" id="FungiDB:RhiirA1_115914"/>
<organism evidence="3 4">
    <name type="scientific">Rhizophagus irregularis</name>
    <dbReference type="NCBI Taxonomy" id="588596"/>
    <lineage>
        <taxon>Eukaryota</taxon>
        <taxon>Fungi</taxon>
        <taxon>Fungi incertae sedis</taxon>
        <taxon>Mucoromycota</taxon>
        <taxon>Glomeromycotina</taxon>
        <taxon>Glomeromycetes</taxon>
        <taxon>Glomerales</taxon>
        <taxon>Glomeraceae</taxon>
        <taxon>Rhizophagus</taxon>
    </lineage>
</organism>
<evidence type="ECO:0000256" key="1">
    <source>
        <dbReference type="SAM" id="MobiDB-lite"/>
    </source>
</evidence>
<sequence>MKRFFPSVETQPSAKGKQKQSEFPGESSSSEKPDSSKPSEVKRRKNRSAPDPKWMDNGNDAWLEYREVNGTLIMFCRWCESKKYTNELAKGTSNYRKQSIDRHLNHHEHKSEAEARRNQNIIRVDFSRNLDTHKIRVITQMQCIYFMAKKYLALSVYPDLYELIDFHRKNSEVMKLCDTPETLQSPSLLTKDLPLESNEYGSHLSNTSAKEMEEAIVYVIEKALCEEIRSSNHWSIMIDETNSITDEKHLAVVSRHISHNVPVT</sequence>
<gene>
    <name evidence="3" type="ORF">RhiirA4_444771</name>
</gene>
<evidence type="ECO:0000313" key="3">
    <source>
        <dbReference type="EMBL" id="PKY47303.1"/>
    </source>
</evidence>
<name>A0A2I1GL05_9GLOM</name>
<dbReference type="PANTHER" id="PTHR46880">
    <property type="entry name" value="RAS-ASSOCIATING DOMAIN-CONTAINING PROTEIN"/>
    <property type="match status" value="1"/>
</dbReference>
<evidence type="ECO:0000313" key="4">
    <source>
        <dbReference type="Proteomes" id="UP000234323"/>
    </source>
</evidence>
<evidence type="ECO:0000259" key="2">
    <source>
        <dbReference type="Pfam" id="PF25431"/>
    </source>
</evidence>
<dbReference type="PANTHER" id="PTHR46880:SF5">
    <property type="entry name" value="DUF4371 DOMAIN-CONTAINING PROTEIN"/>
    <property type="match status" value="1"/>
</dbReference>
<proteinExistence type="predicted"/>
<feature type="region of interest" description="Disordered" evidence="1">
    <location>
        <begin position="1"/>
        <end position="56"/>
    </location>
</feature>
<dbReference type="VEuPathDB" id="FungiDB:FUN_010609"/>
<dbReference type="InterPro" id="IPR057456">
    <property type="entry name" value="Znf_C17orf113"/>
</dbReference>
<keyword evidence="4" id="KW-1185">Reference proteome</keyword>
<feature type="domain" description="C17orf113 probable zinc finger" evidence="2">
    <location>
        <begin position="62"/>
        <end position="116"/>
    </location>
</feature>